<organism evidence="12 13">
    <name type="scientific">Roseomonas fluvialis</name>
    <dbReference type="NCBI Taxonomy" id="1750527"/>
    <lineage>
        <taxon>Bacteria</taxon>
        <taxon>Pseudomonadati</taxon>
        <taxon>Pseudomonadota</taxon>
        <taxon>Alphaproteobacteria</taxon>
        <taxon>Acetobacterales</taxon>
        <taxon>Roseomonadaceae</taxon>
        <taxon>Roseomonas</taxon>
    </lineage>
</organism>
<dbReference type="InterPro" id="IPR027417">
    <property type="entry name" value="P-loop_NTPase"/>
</dbReference>
<evidence type="ECO:0000259" key="10">
    <source>
        <dbReference type="PROSITE" id="PS50893"/>
    </source>
</evidence>
<name>A0ABM7Y8K3_9PROT</name>
<dbReference type="SUPFAM" id="SSF50331">
    <property type="entry name" value="MOP-like"/>
    <property type="match status" value="1"/>
</dbReference>
<evidence type="ECO:0000313" key="12">
    <source>
        <dbReference type="EMBL" id="BDG74335.1"/>
    </source>
</evidence>
<evidence type="ECO:0000259" key="11">
    <source>
        <dbReference type="PROSITE" id="PS51866"/>
    </source>
</evidence>
<proteinExistence type="predicted"/>
<dbReference type="InterPro" id="IPR050334">
    <property type="entry name" value="Molybdenum_import_ModC"/>
</dbReference>
<dbReference type="GO" id="GO:0005524">
    <property type="term" value="F:ATP binding"/>
    <property type="evidence" value="ECO:0007669"/>
    <property type="project" value="UniProtKB-KW"/>
</dbReference>
<dbReference type="RefSeq" id="WP_244408518.1">
    <property type="nucleotide sequence ID" value="NZ_AP025637.1"/>
</dbReference>
<dbReference type="InterPro" id="IPR003593">
    <property type="entry name" value="AAA+_ATPase"/>
</dbReference>
<evidence type="ECO:0000256" key="1">
    <source>
        <dbReference type="ARBA" id="ARBA00022448"/>
    </source>
</evidence>
<dbReference type="Pfam" id="PF03459">
    <property type="entry name" value="TOBE"/>
    <property type="match status" value="1"/>
</dbReference>
<keyword evidence="7" id="KW-1278">Translocase</keyword>
<feature type="domain" description="Mop" evidence="11">
    <location>
        <begin position="292"/>
        <end position="359"/>
    </location>
</feature>
<keyword evidence="8" id="KW-0472">Membrane</keyword>
<dbReference type="InterPro" id="IPR017871">
    <property type="entry name" value="ABC_transporter-like_CS"/>
</dbReference>
<evidence type="ECO:0000256" key="7">
    <source>
        <dbReference type="ARBA" id="ARBA00022967"/>
    </source>
</evidence>
<evidence type="ECO:0000256" key="5">
    <source>
        <dbReference type="ARBA" id="ARBA00022741"/>
    </source>
</evidence>
<dbReference type="Proteomes" id="UP000831327">
    <property type="component" value="Chromosome"/>
</dbReference>
<evidence type="ECO:0000256" key="9">
    <source>
        <dbReference type="PROSITE-ProRule" id="PRU01213"/>
    </source>
</evidence>
<dbReference type="InterPro" id="IPR013283">
    <property type="entry name" value="RLI1"/>
</dbReference>
<protein>
    <submittedName>
        <fullName evidence="12">Molybdenum import ATP-binding protein ModC</fullName>
    </submittedName>
</protein>
<dbReference type="InterPro" id="IPR005116">
    <property type="entry name" value="Transp-assoc_OB_typ1"/>
</dbReference>
<dbReference type="Pfam" id="PF00005">
    <property type="entry name" value="ABC_tran"/>
    <property type="match status" value="1"/>
</dbReference>
<dbReference type="NCBIfam" id="TIGR02142">
    <property type="entry name" value="modC_ABC"/>
    <property type="match status" value="1"/>
</dbReference>
<evidence type="ECO:0000256" key="2">
    <source>
        <dbReference type="ARBA" id="ARBA00022475"/>
    </source>
</evidence>
<dbReference type="InterPro" id="IPR003439">
    <property type="entry name" value="ABC_transporter-like_ATP-bd"/>
</dbReference>
<keyword evidence="13" id="KW-1185">Reference proteome</keyword>
<dbReference type="PROSITE" id="PS51866">
    <property type="entry name" value="MOP"/>
    <property type="match status" value="1"/>
</dbReference>
<evidence type="ECO:0000313" key="13">
    <source>
        <dbReference type="Proteomes" id="UP000831327"/>
    </source>
</evidence>
<dbReference type="PANTHER" id="PTHR43514">
    <property type="entry name" value="ABC TRANSPORTER I FAMILY MEMBER 10"/>
    <property type="match status" value="1"/>
</dbReference>
<keyword evidence="6 12" id="KW-0067">ATP-binding</keyword>
<gene>
    <name evidence="12" type="primary">modC</name>
    <name evidence="12" type="ORF">Rmf_42640</name>
</gene>
<dbReference type="PRINTS" id="PR01868">
    <property type="entry name" value="ABCEFAMILY"/>
</dbReference>
<dbReference type="InterPro" id="IPR008995">
    <property type="entry name" value="Mo/tungstate-bd_C_term_dom"/>
</dbReference>
<dbReference type="PANTHER" id="PTHR43514:SF10">
    <property type="entry name" value="MOLYBDENUM IMPORT ATP-BINDING PROTEIN MODC 2"/>
    <property type="match status" value="1"/>
</dbReference>
<dbReference type="Gene3D" id="3.40.50.300">
    <property type="entry name" value="P-loop containing nucleotide triphosphate hydrolases"/>
    <property type="match status" value="1"/>
</dbReference>
<dbReference type="InterPro" id="IPR011868">
    <property type="entry name" value="ModC_ABC_ATP-bd"/>
</dbReference>
<keyword evidence="3 9" id="KW-0500">Molybdenum</keyword>
<evidence type="ECO:0000256" key="6">
    <source>
        <dbReference type="ARBA" id="ARBA00022840"/>
    </source>
</evidence>
<feature type="domain" description="ABC transporter" evidence="10">
    <location>
        <begin position="1"/>
        <end position="235"/>
    </location>
</feature>
<dbReference type="Gene3D" id="2.40.50.100">
    <property type="match status" value="1"/>
</dbReference>
<dbReference type="EMBL" id="AP025637">
    <property type="protein sequence ID" value="BDG74335.1"/>
    <property type="molecule type" value="Genomic_DNA"/>
</dbReference>
<dbReference type="SUPFAM" id="SSF52540">
    <property type="entry name" value="P-loop containing nucleoside triphosphate hydrolases"/>
    <property type="match status" value="1"/>
</dbReference>
<keyword evidence="5" id="KW-0547">Nucleotide-binding</keyword>
<dbReference type="SMART" id="SM00382">
    <property type="entry name" value="AAA"/>
    <property type="match status" value="1"/>
</dbReference>
<dbReference type="PROSITE" id="PS00211">
    <property type="entry name" value="ABC_TRANSPORTER_1"/>
    <property type="match status" value="1"/>
</dbReference>
<reference evidence="12 13" key="1">
    <citation type="journal article" date="2016" name="Microbes Environ.">
        <title>Phylogenetically diverse aerobic anoxygenic phototrophic bacteria isolated from epilithic biofilms in Tama river, Japan.</title>
        <authorList>
            <person name="Hirose S."/>
            <person name="Matsuura K."/>
            <person name="Haruta S."/>
        </authorList>
    </citation>
    <scope>NUCLEOTIDE SEQUENCE [LARGE SCALE GENOMIC DNA]</scope>
    <source>
        <strain evidence="12 13">S08</strain>
    </source>
</reference>
<dbReference type="PROSITE" id="PS50893">
    <property type="entry name" value="ABC_TRANSPORTER_2"/>
    <property type="match status" value="1"/>
</dbReference>
<keyword evidence="4" id="KW-0997">Cell inner membrane</keyword>
<evidence type="ECO:0000256" key="3">
    <source>
        <dbReference type="ARBA" id="ARBA00022505"/>
    </source>
</evidence>
<accession>A0ABM7Y8K3</accession>
<evidence type="ECO:0000256" key="4">
    <source>
        <dbReference type="ARBA" id="ARBA00022519"/>
    </source>
</evidence>
<sequence>MLEVALRHRFGRQGFAIEAAFTAPGDGVTALFGPSGCGKSTILAAVAGLLRPDEGRVALDGTMLLDTTRRVFVAPERRRCGLVFQEARLFPHLSVETNLRYGLKRAPRGTTGPGFDEVVALLGIAALLPRRTGRLSGGERQRVALGRALLSRPRLLLMDEPLAALDAARRGEVLPFLARLRDVARTPILYVTHALDEVDALADRMVLLESGRVLAEGSVEALTARTDLPLAARRDAGVLVACTVRSAHEGLATLDFDGGVLVTTSRPGPPGTRLRVRLRARDVAVAIEQPRGISTQNIIPVTLVAIDEGSEVGEVFLRLTAGPTSLLARVTRESVVRLQLRHGMAVWALIKAVTFDHRVVGAAITTEAAEERALAVRMMPNVVLKGSDR</sequence>
<evidence type="ECO:0000256" key="8">
    <source>
        <dbReference type="ARBA" id="ARBA00023136"/>
    </source>
</evidence>
<dbReference type="InterPro" id="IPR004606">
    <property type="entry name" value="Mop_domain"/>
</dbReference>
<keyword evidence="2" id="KW-1003">Cell membrane</keyword>
<keyword evidence="1" id="KW-0813">Transport</keyword>